<dbReference type="RefSeq" id="WP_144047002.1">
    <property type="nucleotide sequence ID" value="NZ_CP041614.1"/>
</dbReference>
<reference evidence="1 2" key="1">
    <citation type="submission" date="2019-07" db="EMBL/GenBank/DDBJ databases">
        <title>Shewanella sp. YLB-06 whole genomic sequence.</title>
        <authorList>
            <person name="Yu L."/>
        </authorList>
    </citation>
    <scope>NUCLEOTIDE SEQUENCE [LARGE SCALE GENOMIC DNA]</scope>
    <source>
        <strain evidence="1 2">YLB-06</strain>
    </source>
</reference>
<name>A0ABX5X5W4_9GAMM</name>
<keyword evidence="2" id="KW-1185">Reference proteome</keyword>
<evidence type="ECO:0000313" key="2">
    <source>
        <dbReference type="Proteomes" id="UP000315947"/>
    </source>
</evidence>
<organism evidence="1 2">
    <name type="scientific">Shewanella psychropiezotolerans</name>
    <dbReference type="NCBI Taxonomy" id="2593655"/>
    <lineage>
        <taxon>Bacteria</taxon>
        <taxon>Pseudomonadati</taxon>
        <taxon>Pseudomonadota</taxon>
        <taxon>Gammaproteobacteria</taxon>
        <taxon>Alteromonadales</taxon>
        <taxon>Shewanellaceae</taxon>
        <taxon>Shewanella</taxon>
    </lineage>
</organism>
<dbReference type="Proteomes" id="UP000315947">
    <property type="component" value="Chromosome"/>
</dbReference>
<evidence type="ECO:0000313" key="1">
    <source>
        <dbReference type="EMBL" id="QDO84651.1"/>
    </source>
</evidence>
<proteinExistence type="predicted"/>
<accession>A0ABX5X5W4</accession>
<protein>
    <submittedName>
        <fullName evidence="1">Uncharacterized protein</fullName>
    </submittedName>
</protein>
<sequence>MKFETVLTELAQLWGVNIPTESDAIEIIDNQECLWVLECSKMSDTFTLYTHLNISLNANDINYWLSMNMKRDLLGSSWIGLDEGTLCLGLSLPKDKLDHHELNNIFENMLLIKEKLYLLAASDADAHIDQALINIQFI</sequence>
<dbReference type="EMBL" id="CP041614">
    <property type="protein sequence ID" value="QDO84651.1"/>
    <property type="molecule type" value="Genomic_DNA"/>
</dbReference>
<gene>
    <name evidence="1" type="ORF">FM037_17305</name>
</gene>